<dbReference type="InterPro" id="IPR001680">
    <property type="entry name" value="WD40_rpt"/>
</dbReference>
<dbReference type="InterPro" id="IPR015943">
    <property type="entry name" value="WD40/YVTN_repeat-like_dom_sf"/>
</dbReference>
<dbReference type="PROSITE" id="PS50294">
    <property type="entry name" value="WD_REPEATS_REGION"/>
    <property type="match status" value="2"/>
</dbReference>
<evidence type="ECO:0000256" key="2">
    <source>
        <dbReference type="PROSITE-ProRule" id="PRU00221"/>
    </source>
</evidence>
<feature type="region of interest" description="Disordered" evidence="3">
    <location>
        <begin position="862"/>
        <end position="886"/>
    </location>
</feature>
<organism evidence="5 6">
    <name type="scientific">Euplotes crassus</name>
    <dbReference type="NCBI Taxonomy" id="5936"/>
    <lineage>
        <taxon>Eukaryota</taxon>
        <taxon>Sar</taxon>
        <taxon>Alveolata</taxon>
        <taxon>Ciliophora</taxon>
        <taxon>Intramacronucleata</taxon>
        <taxon>Spirotrichea</taxon>
        <taxon>Hypotrichia</taxon>
        <taxon>Euplotida</taxon>
        <taxon>Euplotidae</taxon>
        <taxon>Moneuplotes</taxon>
    </lineage>
</organism>
<dbReference type="PROSITE" id="PS50222">
    <property type="entry name" value="EF_HAND_2"/>
    <property type="match status" value="1"/>
</dbReference>
<dbReference type="SUPFAM" id="SSF50978">
    <property type="entry name" value="WD40 repeat-like"/>
    <property type="match status" value="1"/>
</dbReference>
<dbReference type="Proteomes" id="UP001295684">
    <property type="component" value="Unassembled WGS sequence"/>
</dbReference>
<dbReference type="PANTHER" id="PTHR44324:SF4">
    <property type="entry name" value="WD40 REPEAT DOMAIN 95"/>
    <property type="match status" value="1"/>
</dbReference>
<feature type="domain" description="EF-hand" evidence="4">
    <location>
        <begin position="79"/>
        <end position="114"/>
    </location>
</feature>
<gene>
    <name evidence="5" type="ORF">ECRASSUSDP1_LOCUS24613</name>
</gene>
<dbReference type="Gene3D" id="1.10.238.10">
    <property type="entry name" value="EF-hand"/>
    <property type="match status" value="1"/>
</dbReference>
<dbReference type="InterPro" id="IPR011992">
    <property type="entry name" value="EF-hand-dom_pair"/>
</dbReference>
<feature type="repeat" description="WD" evidence="2">
    <location>
        <begin position="569"/>
        <end position="601"/>
    </location>
</feature>
<keyword evidence="1" id="KW-0677">Repeat</keyword>
<feature type="compositionally biased region" description="Basic and acidic residues" evidence="3">
    <location>
        <begin position="862"/>
        <end position="872"/>
    </location>
</feature>
<dbReference type="InterPro" id="IPR002048">
    <property type="entry name" value="EF_hand_dom"/>
</dbReference>
<protein>
    <recommendedName>
        <fullName evidence="4">EF-hand domain-containing protein</fullName>
    </recommendedName>
</protein>
<comment type="caution">
    <text evidence="5">The sequence shown here is derived from an EMBL/GenBank/DDBJ whole genome shotgun (WGS) entry which is preliminary data.</text>
</comment>
<evidence type="ECO:0000256" key="3">
    <source>
        <dbReference type="SAM" id="MobiDB-lite"/>
    </source>
</evidence>
<dbReference type="AlphaFoldDB" id="A0AAD2D727"/>
<dbReference type="InterPro" id="IPR036322">
    <property type="entry name" value="WD40_repeat_dom_sf"/>
</dbReference>
<dbReference type="InterPro" id="IPR051242">
    <property type="entry name" value="WD-EF-hand_domain"/>
</dbReference>
<evidence type="ECO:0000256" key="1">
    <source>
        <dbReference type="ARBA" id="ARBA00022737"/>
    </source>
</evidence>
<dbReference type="InterPro" id="IPR011047">
    <property type="entry name" value="Quinoprotein_ADH-like_sf"/>
</dbReference>
<dbReference type="PANTHER" id="PTHR44324">
    <property type="entry name" value="WD40 REPEAT DOMAIN 95"/>
    <property type="match status" value="1"/>
</dbReference>
<feature type="repeat" description="WD" evidence="2">
    <location>
        <begin position="317"/>
        <end position="349"/>
    </location>
</feature>
<dbReference type="Pfam" id="PF00400">
    <property type="entry name" value="WD40"/>
    <property type="match status" value="4"/>
</dbReference>
<sequence>MDEIVETYKGQDLRVQEEIEEEKKRLEDEDEDDILSHLDYKKLEKISEDFKKNPKKGLTLLEYIKVMLKHLEDIKDKVGLVKNLIELFKQIDVNGDEELEWDEFSNHIIELGMVRKDKTFIDAIKNYYASDITDDEKHDTKIEHLYFIEKLKHLLVMERDSKRFKVYDTKTGKFKQNVPDKSGHGGGAVIGADYIESENLVATTSNNNSINLWDSNNYMHRERIPTSEIQLTVKWCEPSKRLFTGGCDSVIHAYDVSELKEIGVREGWNPMKKDKVQHEGPILDLLPIHDQGVLVSCGIDAQICLWNLKNLEGKHTLVGHQLGVYSLEWYSDTNILLSAGLDHDIYIWNPYVEHKIFLLKGHNHSLVGVKHLKGTHQIISADISGMFRVWDVRTFTTIQVFNSPLSEINCFALTYPPKRIVAGGRRLAFYDYDEPTDHHLADDNHCLCVLYNPVFYTFITAHPKCIKVWDACTGKLLSVFRELCKHDITCMCLDERNRKLFVGNSKGNVFSINIKNGAHMKKFEDHKGDVSSLFYWGHKTTLLSASWDKTVKSSDDSTSKPEGDPRYCMDKHRQAVNFIDFKADQAICASASDDGTVIIYNYGSYRQEGILQPHQLQVKICKFLEPYNILASADLYGYIYFWGIMPSAAKNELLCCVKDDIESEVGTIENFPIRAMDFDSESKILYTGDEMGNMYQWDVSNLIEKLSKFDQEIIDKKKTGLDVAEFKKTLNQFEKMDNLDLPYDSHEERKAEVYEEEKSETFLTTPKVGPDGENSTPKIASESNLSSHKDVFLKERWKAHQEGITWITFNQDPKFVATSSFDKNVYIWNDQCEKIGSLVLGHDKKWNIVIDKTEAEQKKIEEAKDMFEEAQKENSSSAEGDSKEKDLRAMEVLRKYHRDKNIRKKYEMEF</sequence>
<accession>A0AAD2D727</accession>
<name>A0AAD2D727_EUPCR</name>
<evidence type="ECO:0000313" key="6">
    <source>
        <dbReference type="Proteomes" id="UP001295684"/>
    </source>
</evidence>
<proteinExistence type="predicted"/>
<evidence type="ECO:0000259" key="4">
    <source>
        <dbReference type="PROSITE" id="PS50222"/>
    </source>
</evidence>
<dbReference type="GO" id="GO:0005509">
    <property type="term" value="F:calcium ion binding"/>
    <property type="evidence" value="ECO:0007669"/>
    <property type="project" value="InterPro"/>
</dbReference>
<feature type="repeat" description="WD" evidence="2">
    <location>
        <begin position="797"/>
        <end position="829"/>
    </location>
</feature>
<feature type="region of interest" description="Disordered" evidence="3">
    <location>
        <begin position="760"/>
        <end position="781"/>
    </location>
</feature>
<feature type="repeat" description="WD" evidence="2">
    <location>
        <begin position="359"/>
        <end position="400"/>
    </location>
</feature>
<dbReference type="SUPFAM" id="SSF50998">
    <property type="entry name" value="Quinoprotein alcohol dehydrogenase-like"/>
    <property type="match status" value="1"/>
</dbReference>
<keyword evidence="2" id="KW-0853">WD repeat</keyword>
<reference evidence="5" key="1">
    <citation type="submission" date="2023-07" db="EMBL/GenBank/DDBJ databases">
        <authorList>
            <consortium name="AG Swart"/>
            <person name="Singh M."/>
            <person name="Singh A."/>
            <person name="Seah K."/>
            <person name="Emmerich C."/>
        </authorList>
    </citation>
    <scope>NUCLEOTIDE SEQUENCE</scope>
    <source>
        <strain evidence="5">DP1</strain>
    </source>
</reference>
<dbReference type="EMBL" id="CAMPGE010025360">
    <property type="protein sequence ID" value="CAI2383122.1"/>
    <property type="molecule type" value="Genomic_DNA"/>
</dbReference>
<dbReference type="PROSITE" id="PS50082">
    <property type="entry name" value="WD_REPEATS_2"/>
    <property type="match status" value="4"/>
</dbReference>
<keyword evidence="6" id="KW-1185">Reference proteome</keyword>
<dbReference type="Gene3D" id="2.130.10.10">
    <property type="entry name" value="YVTN repeat-like/Quinoprotein amine dehydrogenase"/>
    <property type="match status" value="3"/>
</dbReference>
<evidence type="ECO:0000313" key="5">
    <source>
        <dbReference type="EMBL" id="CAI2383122.1"/>
    </source>
</evidence>
<dbReference type="SUPFAM" id="SSF47473">
    <property type="entry name" value="EF-hand"/>
    <property type="match status" value="1"/>
</dbReference>
<dbReference type="SMART" id="SM00320">
    <property type="entry name" value="WD40"/>
    <property type="match status" value="13"/>
</dbReference>